<proteinExistence type="predicted"/>
<comment type="caution">
    <text evidence="2">The sequence shown here is derived from an EMBL/GenBank/DDBJ whole genome shotgun (WGS) entry which is preliminary data.</text>
</comment>
<dbReference type="EMBL" id="JAHIBW010000029">
    <property type="protein sequence ID" value="KAG7295807.1"/>
    <property type="molecule type" value="Genomic_DNA"/>
</dbReference>
<protein>
    <submittedName>
        <fullName evidence="2">Uncharacterized protein</fullName>
    </submittedName>
</protein>
<sequence>HTSLVNFAYLHNITSIQGPHSPPYYLTPLSTLRSRKRSSAHPGPPVPQVIYDEKTSHGLTLKKSVKNDV</sequence>
<organism evidence="2 3">
    <name type="scientific">Plutella xylostella</name>
    <name type="common">Diamondback moth</name>
    <name type="synonym">Plutella maculipennis</name>
    <dbReference type="NCBI Taxonomy" id="51655"/>
    <lineage>
        <taxon>Eukaryota</taxon>
        <taxon>Metazoa</taxon>
        <taxon>Ecdysozoa</taxon>
        <taxon>Arthropoda</taxon>
        <taxon>Hexapoda</taxon>
        <taxon>Insecta</taxon>
        <taxon>Pterygota</taxon>
        <taxon>Neoptera</taxon>
        <taxon>Endopterygota</taxon>
        <taxon>Lepidoptera</taxon>
        <taxon>Glossata</taxon>
        <taxon>Ditrysia</taxon>
        <taxon>Yponomeutoidea</taxon>
        <taxon>Plutellidae</taxon>
        <taxon>Plutella</taxon>
    </lineage>
</organism>
<accession>A0ABQ7PS43</accession>
<feature type="region of interest" description="Disordered" evidence="1">
    <location>
        <begin position="34"/>
        <end position="54"/>
    </location>
</feature>
<evidence type="ECO:0000313" key="2">
    <source>
        <dbReference type="EMBL" id="KAG7295807.1"/>
    </source>
</evidence>
<reference evidence="2 3" key="1">
    <citation type="submission" date="2021-06" db="EMBL/GenBank/DDBJ databases">
        <title>A haploid diamondback moth (Plutella xylostella L.) genome assembly resolves 31 chromosomes and identifies a diamide resistance mutation.</title>
        <authorList>
            <person name="Ward C.M."/>
            <person name="Perry K.D."/>
            <person name="Baker G."/>
            <person name="Powis K."/>
            <person name="Heckel D.G."/>
            <person name="Baxter S.W."/>
        </authorList>
    </citation>
    <scope>NUCLEOTIDE SEQUENCE [LARGE SCALE GENOMIC DNA]</scope>
    <source>
        <strain evidence="2 3">LV</strain>
        <tissue evidence="2">Single pupa</tissue>
    </source>
</reference>
<evidence type="ECO:0000313" key="3">
    <source>
        <dbReference type="Proteomes" id="UP000823941"/>
    </source>
</evidence>
<gene>
    <name evidence="2" type="ORF">JYU34_020866</name>
</gene>
<name>A0ABQ7PS43_PLUXY</name>
<dbReference type="Proteomes" id="UP000823941">
    <property type="component" value="Chromosome 29"/>
</dbReference>
<evidence type="ECO:0000256" key="1">
    <source>
        <dbReference type="SAM" id="MobiDB-lite"/>
    </source>
</evidence>
<keyword evidence="3" id="KW-1185">Reference proteome</keyword>
<feature type="non-terminal residue" evidence="2">
    <location>
        <position position="1"/>
    </location>
</feature>